<dbReference type="GO" id="GO:0015226">
    <property type="term" value="F:carnitine transmembrane transporter activity"/>
    <property type="evidence" value="ECO:0007669"/>
    <property type="project" value="TreeGrafter"/>
</dbReference>
<dbReference type="CDD" id="cd06261">
    <property type="entry name" value="TM_PBP2"/>
    <property type="match status" value="1"/>
</dbReference>
<evidence type="ECO:0000256" key="3">
    <source>
        <dbReference type="ARBA" id="ARBA00022475"/>
    </source>
</evidence>
<dbReference type="EMBL" id="CP147247">
    <property type="protein sequence ID" value="WYJ90713.1"/>
    <property type="molecule type" value="Genomic_DNA"/>
</dbReference>
<proteinExistence type="inferred from homology"/>
<dbReference type="GO" id="GO:0005275">
    <property type="term" value="F:amine transmembrane transporter activity"/>
    <property type="evidence" value="ECO:0007669"/>
    <property type="project" value="TreeGrafter"/>
</dbReference>
<dbReference type="InterPro" id="IPR007210">
    <property type="entry name" value="ABC_Gly_betaine_transp_sub-bd"/>
</dbReference>
<feature type="transmembrane region" description="Helical" evidence="9">
    <location>
        <begin position="98"/>
        <end position="121"/>
    </location>
</feature>
<evidence type="ECO:0000256" key="7">
    <source>
        <dbReference type="ARBA" id="ARBA00035642"/>
    </source>
</evidence>
<evidence type="ECO:0000313" key="13">
    <source>
        <dbReference type="Proteomes" id="UP000195141"/>
    </source>
</evidence>
<dbReference type="GO" id="GO:0031460">
    <property type="term" value="P:glycine betaine transport"/>
    <property type="evidence" value="ECO:0007669"/>
    <property type="project" value="TreeGrafter"/>
</dbReference>
<dbReference type="GO" id="GO:0015871">
    <property type="term" value="P:choline transport"/>
    <property type="evidence" value="ECO:0007669"/>
    <property type="project" value="TreeGrafter"/>
</dbReference>
<evidence type="ECO:0000256" key="6">
    <source>
        <dbReference type="ARBA" id="ARBA00023136"/>
    </source>
</evidence>
<evidence type="ECO:0000256" key="8">
    <source>
        <dbReference type="ARBA" id="ARBA00035652"/>
    </source>
</evidence>
<dbReference type="Proteomes" id="UP000195141">
    <property type="component" value="Chromosome"/>
</dbReference>
<evidence type="ECO:0000256" key="4">
    <source>
        <dbReference type="ARBA" id="ARBA00022692"/>
    </source>
</evidence>
<dbReference type="Gene3D" id="3.40.190.100">
    <property type="entry name" value="Glycine betaine-binding periplasmic protein, domain 2"/>
    <property type="match status" value="1"/>
</dbReference>
<dbReference type="Pfam" id="PF04069">
    <property type="entry name" value="OpuAC"/>
    <property type="match status" value="1"/>
</dbReference>
<comment type="similarity">
    <text evidence="7">In the C-terminal section; belongs to the OsmX family.</text>
</comment>
<comment type="subcellular location">
    <subcellularLocation>
        <location evidence="9">Cell membrane</location>
        <topology evidence="9">Multi-pass membrane protein</topology>
    </subcellularLocation>
    <subcellularLocation>
        <location evidence="1">Membrane</location>
        <topology evidence="1">Multi-pass membrane protein</topology>
    </subcellularLocation>
</comment>
<dbReference type="EMBL" id="NGMM01000004">
    <property type="protein sequence ID" value="OTP14272.1"/>
    <property type="molecule type" value="Genomic_DNA"/>
</dbReference>
<feature type="transmembrane region" description="Helical" evidence="9">
    <location>
        <begin position="256"/>
        <end position="274"/>
    </location>
</feature>
<evidence type="ECO:0000256" key="9">
    <source>
        <dbReference type="RuleBase" id="RU363032"/>
    </source>
</evidence>
<evidence type="ECO:0000313" key="11">
    <source>
        <dbReference type="EMBL" id="OTP14272.1"/>
    </source>
</evidence>
<comment type="similarity">
    <text evidence="9">Belongs to the binding-protein-dependent transport system permease family.</text>
</comment>
<sequence>MFDFLQQPIPVSEWVTSATEWITETFSGLFSVMQSFGQIVMESMTDFLLIFPPIVLIILLSIAAYLISDRKWGLPIFTALGLLFVYNQGLWDNLMNTVTLVIISSLVSIVIGIPLGILMAKSNRAQSIVTPILDFMQTMPGFVYLIPAVAFFGIGMVPGVFASVIFALPPTVRMTNLGIRQVPVELVEASDSFGGTEKQKLFKLELPLAKSTIFAGINQTIMLALSMVVIASMIGAPGLGQGVLSAVQRSQVGNGFVNGLALVVLAIILDRFTQNINQPNKRKKEVTAKDGKRKFIVGAVVAGAVCLVFGFNVFSGAEKTETVQLAYVEWDTEIASTTVVSEILKEMGYDVKMTPLDNAVMWEAIANGEADGMVSAWLPATHGAQYERFKDKLEDLGPNLDGGARLGLVVPQYMDIDSIEDLSDQVDKKIIGIEPGAGVVATAEETVATYSNLSDWQVVSSSGGAMTTQLENAIKNEEPIVITGWSPHWMFSRYDLKYLEDPMGTMGGEESIQTMVRKGLKEEMPEVYHLLDNFSWELEDIETVMFEIEQGTDPVEAAREWIDTHEQTVENWKKASNVTEK</sequence>
<accession>A0A242K4L4</accession>
<dbReference type="SUPFAM" id="SSF161098">
    <property type="entry name" value="MetI-like"/>
    <property type="match status" value="1"/>
</dbReference>
<feature type="transmembrane region" description="Helical" evidence="9">
    <location>
        <begin position="213"/>
        <end position="236"/>
    </location>
</feature>
<keyword evidence="4 9" id="KW-0812">Transmembrane</keyword>
<dbReference type="AlphaFoldDB" id="A0A242K4L4"/>
<dbReference type="GO" id="GO:0043190">
    <property type="term" value="C:ATP-binding cassette (ABC) transporter complex"/>
    <property type="evidence" value="ECO:0007669"/>
    <property type="project" value="InterPro"/>
</dbReference>
<comment type="similarity">
    <text evidence="8">In the N-terminal section; belongs to the binding-protein-dependent transport system permease family.</text>
</comment>
<dbReference type="RefSeq" id="WP_086349435.1">
    <property type="nucleotide sequence ID" value="NZ_CP147247.1"/>
</dbReference>
<evidence type="ECO:0000256" key="2">
    <source>
        <dbReference type="ARBA" id="ARBA00022448"/>
    </source>
</evidence>
<feature type="transmembrane region" description="Helical" evidence="9">
    <location>
        <begin position="141"/>
        <end position="168"/>
    </location>
</feature>
<evidence type="ECO:0000256" key="1">
    <source>
        <dbReference type="ARBA" id="ARBA00004141"/>
    </source>
</evidence>
<gene>
    <name evidence="11" type="ORF">A5888_002373</name>
    <name evidence="12" type="ORF">A5888_002470</name>
</gene>
<keyword evidence="3" id="KW-1003">Cell membrane</keyword>
<dbReference type="CDD" id="cd13639">
    <property type="entry name" value="PBP2_OpuAC_like"/>
    <property type="match status" value="1"/>
</dbReference>
<dbReference type="Gene3D" id="1.10.3720.10">
    <property type="entry name" value="MetI-like"/>
    <property type="match status" value="1"/>
</dbReference>
<evidence type="ECO:0000313" key="12">
    <source>
        <dbReference type="EMBL" id="WYJ90713.1"/>
    </source>
</evidence>
<feature type="transmembrane region" description="Helical" evidence="9">
    <location>
        <begin position="295"/>
        <end position="314"/>
    </location>
</feature>
<reference evidence="11" key="1">
    <citation type="submission" date="2017-05" db="EMBL/GenBank/DDBJ databases">
        <title>The Genome Sequence of Enterococcus sp. 9E7_DIV0242.</title>
        <authorList>
            <consortium name="The Broad Institute Genomics Platform"/>
            <consortium name="The Broad Institute Genomic Center for Infectious Diseases"/>
            <person name="Earl A."/>
            <person name="Manson A."/>
            <person name="Schwartman J."/>
            <person name="Gilmore M."/>
            <person name="Abouelleil A."/>
            <person name="Cao P."/>
            <person name="Chapman S."/>
            <person name="Cusick C."/>
            <person name="Shea T."/>
            <person name="Young S."/>
            <person name="Neafsey D."/>
            <person name="Nusbaum C."/>
            <person name="Birren B."/>
        </authorList>
    </citation>
    <scope>NUCLEOTIDE SEQUENCE [LARGE SCALE GENOMIC DNA]</scope>
    <source>
        <strain evidence="11">9E7_DIV0242</strain>
    </source>
</reference>
<dbReference type="Pfam" id="PF00528">
    <property type="entry name" value="BPD_transp_1"/>
    <property type="match status" value="1"/>
</dbReference>
<dbReference type="SUPFAM" id="SSF53850">
    <property type="entry name" value="Periplasmic binding protein-like II"/>
    <property type="match status" value="1"/>
</dbReference>
<feature type="transmembrane region" description="Helical" evidence="9">
    <location>
        <begin position="72"/>
        <end position="91"/>
    </location>
</feature>
<reference evidence="12" key="3">
    <citation type="submission" date="2024-03" db="EMBL/GenBank/DDBJ databases">
        <title>The Genome Sequence of Enterococcus sp. DIV0242b.</title>
        <authorList>
            <consortium name="The Broad Institute Genomics Platform"/>
            <consortium name="The Broad Institute Microbial Omics Core"/>
            <consortium name="The Broad Institute Genomic Center for Infectious Diseases"/>
            <person name="Earl A."/>
            <person name="Manson A."/>
            <person name="Gilmore M."/>
            <person name="Schwartman J."/>
            <person name="Shea T."/>
            <person name="Abouelleil A."/>
            <person name="Cao P."/>
            <person name="Chapman S."/>
            <person name="Cusick C."/>
            <person name="Young S."/>
            <person name="Neafsey D."/>
            <person name="Nusbaum C."/>
            <person name="Birren B."/>
        </authorList>
    </citation>
    <scope>NUCLEOTIDE SEQUENCE</scope>
    <source>
        <strain evidence="12">9E7_DIV0242</strain>
    </source>
</reference>
<keyword evidence="13" id="KW-1185">Reference proteome</keyword>
<organism evidence="11">
    <name type="scientific">Candidatus Enterococcus clewellii</name>
    <dbReference type="NCBI Taxonomy" id="1834193"/>
    <lineage>
        <taxon>Bacteria</taxon>
        <taxon>Bacillati</taxon>
        <taxon>Bacillota</taxon>
        <taxon>Bacilli</taxon>
        <taxon>Lactobacillales</taxon>
        <taxon>Enterococcaceae</taxon>
        <taxon>Enterococcus</taxon>
    </lineage>
</organism>
<dbReference type="FunFam" id="1.10.3720.10:FF:000001">
    <property type="entry name" value="Glycine betaine ABC transporter, permease"/>
    <property type="match status" value="1"/>
</dbReference>
<dbReference type="OrthoDB" id="9787902at2"/>
<reference evidence="12" key="2">
    <citation type="submission" date="2017-05" db="EMBL/GenBank/DDBJ databases">
        <authorList>
            <consortium name="The Broad Institute Genomics Platform"/>
            <consortium name="The Broad Institute Genomic Center for Infectious Diseases"/>
            <person name="Earl A."/>
            <person name="Manson A."/>
            <person name="Schwartman J."/>
            <person name="Gilmore M."/>
            <person name="Abouelleil A."/>
            <person name="Cao P."/>
            <person name="Chapman S."/>
            <person name="Cusick C."/>
            <person name="Shea T."/>
            <person name="Young S."/>
            <person name="Neafsey D."/>
            <person name="Nusbaum C."/>
            <person name="Birren B."/>
        </authorList>
    </citation>
    <scope>NUCLEOTIDE SEQUENCE</scope>
    <source>
        <strain evidence="12">9E7_DIV0242</strain>
    </source>
</reference>
<dbReference type="PANTHER" id="PTHR47737:SF1">
    <property type="entry name" value="GLYCINE BETAINE_PROLINE BETAINE TRANSPORT SYSTEM PERMEASE PROTEIN PROW"/>
    <property type="match status" value="1"/>
</dbReference>
<dbReference type="InterPro" id="IPR035906">
    <property type="entry name" value="MetI-like_sf"/>
</dbReference>
<evidence type="ECO:0000256" key="5">
    <source>
        <dbReference type="ARBA" id="ARBA00022989"/>
    </source>
</evidence>
<feature type="transmembrane region" description="Helical" evidence="9">
    <location>
        <begin position="47"/>
        <end position="66"/>
    </location>
</feature>
<name>A0A242K4L4_9ENTE</name>
<dbReference type="Gene3D" id="3.40.190.10">
    <property type="entry name" value="Periplasmic binding protein-like II"/>
    <property type="match status" value="1"/>
</dbReference>
<feature type="domain" description="ABC transmembrane type-1" evidence="10">
    <location>
        <begin position="94"/>
        <end position="273"/>
    </location>
</feature>
<evidence type="ECO:0000259" key="10">
    <source>
        <dbReference type="PROSITE" id="PS50928"/>
    </source>
</evidence>
<dbReference type="PROSITE" id="PS50928">
    <property type="entry name" value="ABC_TM1"/>
    <property type="match status" value="1"/>
</dbReference>
<keyword evidence="6 9" id="KW-0472">Membrane</keyword>
<protein>
    <submittedName>
        <fullName evidence="12">Glycine betaine/proline transport system permease</fullName>
    </submittedName>
</protein>
<keyword evidence="5 9" id="KW-1133">Transmembrane helix</keyword>
<keyword evidence="2 9" id="KW-0813">Transport</keyword>
<dbReference type="InterPro" id="IPR000515">
    <property type="entry name" value="MetI-like"/>
</dbReference>
<dbReference type="PANTHER" id="PTHR47737">
    <property type="entry name" value="GLYCINE BETAINE/PROLINE BETAINE TRANSPORT SYSTEM PERMEASE PROTEIN PROW"/>
    <property type="match status" value="1"/>
</dbReference>